<proteinExistence type="predicted"/>
<dbReference type="VEuPathDB" id="FungiDB:FOZG_14469"/>
<dbReference type="VEuPathDB" id="FungiDB:FOC4_g10013146"/>
<feature type="region of interest" description="Disordered" evidence="1">
    <location>
        <begin position="776"/>
        <end position="798"/>
    </location>
</feature>
<evidence type="ECO:0000313" key="4">
    <source>
        <dbReference type="EMBL" id="SCO92666.1"/>
    </source>
</evidence>
<organism evidence="4 5">
    <name type="scientific">Fusarium oxysporum</name>
    <name type="common">Fusarium vascular wilt</name>
    <dbReference type="NCBI Taxonomy" id="5507"/>
    <lineage>
        <taxon>Eukaryota</taxon>
        <taxon>Fungi</taxon>
        <taxon>Dikarya</taxon>
        <taxon>Ascomycota</taxon>
        <taxon>Pezizomycotina</taxon>
        <taxon>Sordariomycetes</taxon>
        <taxon>Hypocreomycetidae</taxon>
        <taxon>Hypocreales</taxon>
        <taxon>Nectriaceae</taxon>
        <taxon>Fusarium</taxon>
        <taxon>Fusarium oxysporum species complex</taxon>
    </lineage>
</organism>
<dbReference type="InterPro" id="IPR000845">
    <property type="entry name" value="Nucleoside_phosphorylase_d"/>
</dbReference>
<dbReference type="SUPFAM" id="SSF53167">
    <property type="entry name" value="Purine and uridine phosphorylases"/>
    <property type="match status" value="1"/>
</dbReference>
<dbReference type="InterPro" id="IPR053137">
    <property type="entry name" value="NLR-like"/>
</dbReference>
<dbReference type="InterPro" id="IPR035994">
    <property type="entry name" value="Nucleoside_phosphorylase_sf"/>
</dbReference>
<name>A0A2H3UBN4_FUSOX</name>
<dbReference type="VEuPathDB" id="FungiDB:FOC4_g10004917"/>
<dbReference type="VEuPathDB" id="FungiDB:FOZG_18189"/>
<dbReference type="AlphaFoldDB" id="A0A2H3UBN4"/>
<feature type="region of interest" description="Disordered" evidence="1">
    <location>
        <begin position="1"/>
        <end position="105"/>
    </location>
</feature>
<feature type="domain" description="Nucleoside phosphorylase" evidence="2">
    <location>
        <begin position="490"/>
        <end position="769"/>
    </location>
</feature>
<dbReference type="GO" id="GO:0009116">
    <property type="term" value="P:nucleoside metabolic process"/>
    <property type="evidence" value="ECO:0007669"/>
    <property type="project" value="InterPro"/>
</dbReference>
<dbReference type="EMBL" id="FMJY01000012">
    <property type="protein sequence ID" value="SCO92666.1"/>
    <property type="molecule type" value="Genomic_DNA"/>
</dbReference>
<dbReference type="Gene3D" id="3.40.50.1580">
    <property type="entry name" value="Nucleoside phosphorylase domain"/>
    <property type="match status" value="1"/>
</dbReference>
<dbReference type="VEuPathDB" id="FungiDB:FOC1_g10004397"/>
<evidence type="ECO:0000259" key="3">
    <source>
        <dbReference type="Pfam" id="PF20516"/>
    </source>
</evidence>
<feature type="compositionally biased region" description="Acidic residues" evidence="1">
    <location>
        <begin position="62"/>
        <end position="71"/>
    </location>
</feature>
<dbReference type="Pfam" id="PF01048">
    <property type="entry name" value="PNP_UDP_1"/>
    <property type="match status" value="1"/>
</dbReference>
<dbReference type="VEuPathDB" id="FungiDB:HZS61_014745"/>
<evidence type="ECO:0000313" key="5">
    <source>
        <dbReference type="Proteomes" id="UP000219369"/>
    </source>
</evidence>
<reference evidence="5" key="1">
    <citation type="submission" date="2016-09" db="EMBL/GenBank/DDBJ databases">
        <authorList>
            <person name="Guldener U."/>
        </authorList>
    </citation>
    <scope>NUCLEOTIDE SEQUENCE [LARGE SCALE GENOMIC DNA]</scope>
    <source>
        <strain evidence="5">V64-1</strain>
    </source>
</reference>
<dbReference type="VEuPathDB" id="FungiDB:HZS61_005174"/>
<dbReference type="OrthoDB" id="4161186at2759"/>
<feature type="compositionally biased region" description="Low complexity" evidence="1">
    <location>
        <begin position="84"/>
        <end position="101"/>
    </location>
</feature>
<accession>A0A2H3UBN4</accession>
<sequence length="798" mass="89996">MSLDQRIQSWLRRIEPVTKSQHDKHKHCAKRRRLNPPTPDPSQSSRSMGSRRSKRRAIDALDVNDDNDDILDTPRPPKLQAPRSESGTSLASSSAASGYSSPTKQLRELKFHPRGVDSRELKDFQNKPASLKTLLQKIDDSVSGFGILPTSQRTCMTELDIKVYDNFEWVKAKPPRDIFFSDDRDDLGHTPPPEVIQTILHQAGECSERGHSEASWNVEVHHLVLKAALRPLQGPQSSQFFDFLLSTTASILPDYQATSASKKVDFCMYIDPQHDESAQIRETILALMNVLPMGMFNHTNLLPLSDRPIAVSIETKKTGEGWDNARLQMEVWMAAHWQFLRKVLQLHRLAAGAVSSLEQTAGFNSYETRKLPEFLPGIIIQGHDWYLIITTSEGEKTIFWHKENFGQTSKSKGIYTIIHNLQLLRKWAQEVYWEWGKEINHLQTFSEWFPWETTAIVSEPSAQYQTNPTSTTAPSSLLRDDYVRRSRYSVGIICALPKELMAVRALFDETHARLRRKKDDTNTYALGKMGPHHVVATCLAEYGTNSAASVAVHMKRSFKLRFCLLVGIGGAPSAQHDIRLGDVVVGKYVVQYDLGKETEDEGFQRKNQPLQTPPLFLKTAFKSLYSDPDLPNNPLESYLQKISSKERTSHYCYPGSDLDIMFNSCSKCSSEPEPCQRTRTCERRVDPIPKIHYGGIASGNSVIANAALRDRKAAELEVACFEMEAAGIVDTVPCLVIRGICDYCDAYKNDEWQEYAAATAASFAKLLLGVVDEQDEDDDISDGNYGPLPDLKRRRVDT</sequence>
<gene>
    <name evidence="4" type="ORF">FRV6_16794</name>
</gene>
<dbReference type="VEuPathDB" id="FungiDB:FOIG_16823"/>
<dbReference type="VEuPathDB" id="FungiDB:FOMG_18079"/>
<feature type="domain" description="PD-(D/E)XK nuclease-like" evidence="3">
    <location>
        <begin position="180"/>
        <end position="433"/>
    </location>
</feature>
<dbReference type="PANTHER" id="PTHR46082:SF11">
    <property type="entry name" value="AAA+ ATPASE DOMAIN-CONTAINING PROTEIN-RELATED"/>
    <property type="match status" value="1"/>
</dbReference>
<dbReference type="PANTHER" id="PTHR46082">
    <property type="entry name" value="ATP/GTP-BINDING PROTEIN-RELATED"/>
    <property type="match status" value="1"/>
</dbReference>
<dbReference type="VEuPathDB" id="FungiDB:FOMG_15886"/>
<dbReference type="VEuPathDB" id="FungiDB:FOC1_g10001639"/>
<evidence type="ECO:0000256" key="1">
    <source>
        <dbReference type="SAM" id="MobiDB-lite"/>
    </source>
</evidence>
<dbReference type="VEuPathDB" id="FungiDB:FOXG_14151"/>
<dbReference type="Pfam" id="PF20516">
    <property type="entry name" value="PDDEXK_12"/>
    <property type="match status" value="1"/>
</dbReference>
<protein>
    <submittedName>
        <fullName evidence="4">Uncharacterized protein</fullName>
    </submittedName>
</protein>
<dbReference type="VEuPathDB" id="FungiDB:FOIG_10005"/>
<dbReference type="Proteomes" id="UP000219369">
    <property type="component" value="Unassembled WGS sequence"/>
</dbReference>
<dbReference type="VEuPathDB" id="FungiDB:FOXG_10176"/>
<dbReference type="InterPro" id="IPR046797">
    <property type="entry name" value="PDDEXK_12"/>
</dbReference>
<feature type="compositionally biased region" description="Basic residues" evidence="1">
    <location>
        <begin position="22"/>
        <end position="34"/>
    </location>
</feature>
<evidence type="ECO:0000259" key="2">
    <source>
        <dbReference type="Pfam" id="PF01048"/>
    </source>
</evidence>
<dbReference type="GO" id="GO:0003824">
    <property type="term" value="F:catalytic activity"/>
    <property type="evidence" value="ECO:0007669"/>
    <property type="project" value="InterPro"/>
</dbReference>